<evidence type="ECO:0000313" key="1">
    <source>
        <dbReference type="EMBL" id="SVC48600.1"/>
    </source>
</evidence>
<sequence length="67" mass="7000">MNTYEGKIFFEKNDGSTSIQTILTTDSKTTGSIELTGDVTASKFSGDGSALTNVSDPNSVVFGIVFG</sequence>
<accession>A0A382MIX8</accession>
<name>A0A382MIX8_9ZZZZ</name>
<dbReference type="EMBL" id="UINC01093850">
    <property type="protein sequence ID" value="SVC48600.1"/>
    <property type="molecule type" value="Genomic_DNA"/>
</dbReference>
<protein>
    <submittedName>
        <fullName evidence="1">Uncharacterized protein</fullName>
    </submittedName>
</protein>
<proteinExistence type="predicted"/>
<gene>
    <name evidence="1" type="ORF">METZ01_LOCUS301454</name>
</gene>
<reference evidence="1" key="1">
    <citation type="submission" date="2018-05" db="EMBL/GenBank/DDBJ databases">
        <authorList>
            <person name="Lanie J.A."/>
            <person name="Ng W.-L."/>
            <person name="Kazmierczak K.M."/>
            <person name="Andrzejewski T.M."/>
            <person name="Davidsen T.M."/>
            <person name="Wayne K.J."/>
            <person name="Tettelin H."/>
            <person name="Glass J.I."/>
            <person name="Rusch D."/>
            <person name="Podicherti R."/>
            <person name="Tsui H.-C.T."/>
            <person name="Winkler M.E."/>
        </authorList>
    </citation>
    <scope>NUCLEOTIDE SEQUENCE</scope>
</reference>
<organism evidence="1">
    <name type="scientific">marine metagenome</name>
    <dbReference type="NCBI Taxonomy" id="408172"/>
    <lineage>
        <taxon>unclassified sequences</taxon>
        <taxon>metagenomes</taxon>
        <taxon>ecological metagenomes</taxon>
    </lineage>
</organism>
<dbReference type="AlphaFoldDB" id="A0A382MIX8"/>